<proteinExistence type="predicted"/>
<dbReference type="PANTHER" id="PTHR45763">
    <property type="entry name" value="HYDROLASE, ALPHA/BETA FOLD FAMILY PROTEIN, EXPRESSED-RELATED"/>
    <property type="match status" value="1"/>
</dbReference>
<dbReference type="GeneID" id="54559222"/>
<name>A0A6A6CQY5_ZASCE</name>
<dbReference type="AlphaFoldDB" id="A0A6A6CQY5"/>
<feature type="domain" description="AB hydrolase-1" evidence="1">
    <location>
        <begin position="39"/>
        <end position="149"/>
    </location>
</feature>
<dbReference type="EMBL" id="ML993591">
    <property type="protein sequence ID" value="KAF2168189.1"/>
    <property type="molecule type" value="Genomic_DNA"/>
</dbReference>
<dbReference type="SUPFAM" id="SSF53474">
    <property type="entry name" value="alpha/beta-Hydrolases"/>
    <property type="match status" value="1"/>
</dbReference>
<sequence length="319" mass="35187">MTPSKSNTFTLVLSDGRTLAYETYGVCHPNQSTSTAFYFHGLPGSRLEAAAAASHVTRVNLRIISIDRPGFGLSTPRPGRILLDWPKDVAELADHLGLEKFHLLGVSGGGPYVFACLKEIPERIINAAVVCSAWPFDLGTAGMRWATWFLLKTASVSWLQGVVAFLLDWEMGDLARETEHPERFVDAFMKAMSAPDRPAADAEVLQDEVLRAQVIAATREAFRQSSIHSAWEAGLYDDWKFQLSDLDFKGRLEIWHGRLHVNVPVAMAEKAAARMPWATLHLVEDVAHLSLPARYLREILSSLVGVQTSSAAVCMSNVD</sequence>
<keyword evidence="3" id="KW-1185">Reference proteome</keyword>
<evidence type="ECO:0000313" key="3">
    <source>
        <dbReference type="Proteomes" id="UP000799537"/>
    </source>
</evidence>
<evidence type="ECO:0000313" key="2">
    <source>
        <dbReference type="EMBL" id="KAF2168189.1"/>
    </source>
</evidence>
<evidence type="ECO:0000259" key="1">
    <source>
        <dbReference type="Pfam" id="PF00561"/>
    </source>
</evidence>
<dbReference type="OrthoDB" id="294702at2759"/>
<gene>
    <name evidence="2" type="ORF">M409DRAFT_21633</name>
</gene>
<accession>A0A6A6CQY5</accession>
<dbReference type="Pfam" id="PF00561">
    <property type="entry name" value="Abhydrolase_1"/>
    <property type="match status" value="1"/>
</dbReference>
<dbReference type="RefSeq" id="XP_033669078.1">
    <property type="nucleotide sequence ID" value="XM_033805950.1"/>
</dbReference>
<protein>
    <recommendedName>
        <fullName evidence="1">AB hydrolase-1 domain-containing protein</fullName>
    </recommendedName>
</protein>
<dbReference type="InterPro" id="IPR000073">
    <property type="entry name" value="AB_hydrolase_1"/>
</dbReference>
<dbReference type="InterPro" id="IPR029058">
    <property type="entry name" value="AB_hydrolase_fold"/>
</dbReference>
<dbReference type="Proteomes" id="UP000799537">
    <property type="component" value="Unassembled WGS sequence"/>
</dbReference>
<dbReference type="Gene3D" id="3.40.50.1820">
    <property type="entry name" value="alpha/beta hydrolase"/>
    <property type="match status" value="1"/>
</dbReference>
<dbReference type="PANTHER" id="PTHR45763:SF46">
    <property type="entry name" value="AB HYDROLASE-1 DOMAIN-CONTAINING PROTEIN"/>
    <property type="match status" value="1"/>
</dbReference>
<reference evidence="2" key="1">
    <citation type="journal article" date="2020" name="Stud. Mycol.">
        <title>101 Dothideomycetes genomes: a test case for predicting lifestyles and emergence of pathogens.</title>
        <authorList>
            <person name="Haridas S."/>
            <person name="Albert R."/>
            <person name="Binder M."/>
            <person name="Bloem J."/>
            <person name="Labutti K."/>
            <person name="Salamov A."/>
            <person name="Andreopoulos B."/>
            <person name="Baker S."/>
            <person name="Barry K."/>
            <person name="Bills G."/>
            <person name="Bluhm B."/>
            <person name="Cannon C."/>
            <person name="Castanera R."/>
            <person name="Culley D."/>
            <person name="Daum C."/>
            <person name="Ezra D."/>
            <person name="Gonzalez J."/>
            <person name="Henrissat B."/>
            <person name="Kuo A."/>
            <person name="Liang C."/>
            <person name="Lipzen A."/>
            <person name="Lutzoni F."/>
            <person name="Magnuson J."/>
            <person name="Mondo S."/>
            <person name="Nolan M."/>
            <person name="Ohm R."/>
            <person name="Pangilinan J."/>
            <person name="Park H.-J."/>
            <person name="Ramirez L."/>
            <person name="Alfaro M."/>
            <person name="Sun H."/>
            <person name="Tritt A."/>
            <person name="Yoshinaga Y."/>
            <person name="Zwiers L.-H."/>
            <person name="Turgeon B."/>
            <person name="Goodwin S."/>
            <person name="Spatafora J."/>
            <person name="Crous P."/>
            <person name="Grigoriev I."/>
        </authorList>
    </citation>
    <scope>NUCLEOTIDE SEQUENCE</scope>
    <source>
        <strain evidence="2">ATCC 36951</strain>
    </source>
</reference>
<organism evidence="2 3">
    <name type="scientific">Zasmidium cellare ATCC 36951</name>
    <dbReference type="NCBI Taxonomy" id="1080233"/>
    <lineage>
        <taxon>Eukaryota</taxon>
        <taxon>Fungi</taxon>
        <taxon>Dikarya</taxon>
        <taxon>Ascomycota</taxon>
        <taxon>Pezizomycotina</taxon>
        <taxon>Dothideomycetes</taxon>
        <taxon>Dothideomycetidae</taxon>
        <taxon>Mycosphaerellales</taxon>
        <taxon>Mycosphaerellaceae</taxon>
        <taxon>Zasmidium</taxon>
    </lineage>
</organism>